<evidence type="ECO:0000256" key="2">
    <source>
        <dbReference type="ARBA" id="ARBA00022448"/>
    </source>
</evidence>
<evidence type="ECO:0000256" key="1">
    <source>
        <dbReference type="ARBA" id="ARBA00004651"/>
    </source>
</evidence>
<dbReference type="Pfam" id="PF00664">
    <property type="entry name" value="ABC_membrane"/>
    <property type="match status" value="1"/>
</dbReference>
<feature type="domain" description="ABC transmembrane type-1" evidence="11">
    <location>
        <begin position="24"/>
        <end position="302"/>
    </location>
</feature>
<dbReference type="EMBL" id="FZOC01000005">
    <property type="protein sequence ID" value="SNS08511.1"/>
    <property type="molecule type" value="Genomic_DNA"/>
</dbReference>
<dbReference type="InterPro" id="IPR017871">
    <property type="entry name" value="ABC_transporter-like_CS"/>
</dbReference>
<dbReference type="PROSITE" id="PS00211">
    <property type="entry name" value="ABC_TRANSPORTER_1"/>
    <property type="match status" value="1"/>
</dbReference>
<protein>
    <submittedName>
        <fullName evidence="12">ATP-binding cassette, subfamily B</fullName>
    </submittedName>
</protein>
<dbReference type="GO" id="GO:0016887">
    <property type="term" value="F:ATP hydrolysis activity"/>
    <property type="evidence" value="ECO:0007669"/>
    <property type="project" value="InterPro"/>
</dbReference>
<dbReference type="SMART" id="SM00382">
    <property type="entry name" value="AAA"/>
    <property type="match status" value="1"/>
</dbReference>
<dbReference type="InterPro" id="IPR011527">
    <property type="entry name" value="ABC1_TM_dom"/>
</dbReference>
<keyword evidence="2" id="KW-0813">Transport</keyword>
<dbReference type="Gene3D" id="1.20.1560.10">
    <property type="entry name" value="ABC transporter type 1, transmembrane domain"/>
    <property type="match status" value="1"/>
</dbReference>
<keyword evidence="6 12" id="KW-0067">ATP-binding</keyword>
<dbReference type="PROSITE" id="PS50929">
    <property type="entry name" value="ABC_TM1F"/>
    <property type="match status" value="1"/>
</dbReference>
<dbReference type="PANTHER" id="PTHR24221:SF397">
    <property type="entry name" value="ABC TRANSPORTER, ATP-BINDING TRANSMEMBRANE PROTEIN"/>
    <property type="match status" value="1"/>
</dbReference>
<sequence>MSVFQAVRAVFRISHGARGFVQPLSMTVLATVALGVTCMAVAWVVGLGWSQWGVGPSALVSGLVGVALAHVLASIQARLRSTLMACDMVVRARMDLGEHLRLLPLSFFRSRDPGSVTAYLLQDMVSVENVFSQFFVELAASVVLPLAFACLLFPADWRLALPLCLVFAAALPVLGLARRAVRDYGRKHLESRNRVLLHMMEYVSGVRELRSCLAAGLCFRPLAEALRRQRTSLMRFELSSVGPILAYCALLDLGFLAMLLLGLWLLAAGRLDLGLFALFLILGQRFFDPLRDLGAFFAELRGMGSAAVRITEVLDTPPLPVAVPRGEPRGHALEFRNVCFSYDGRTPTLADISFTVAEGSVTALAGPSGGGKTTMASLVARFWDVEEGAILLGGADIRSLPSEELLGRLCVVFQDVHLFHDTVLENIRMGRPGATRQEVVEAARAACCHDFILRLPQGYDTVVGGVNSGLSGGERQRLSIARAMLKNAPVVLLDEATSSLDPENEAALQLALGNLVRGKTVLVIAHRLATIRHADQIIVLGGGRVVERGTHEQLMAAEGLYRRHWNLQHEAEAWRLCAECSASPDVAALGS</sequence>
<dbReference type="SUPFAM" id="SSF52540">
    <property type="entry name" value="P-loop containing nucleoside triphosphate hydrolases"/>
    <property type="match status" value="1"/>
</dbReference>
<dbReference type="GO" id="GO:0034040">
    <property type="term" value="F:ATPase-coupled lipid transmembrane transporter activity"/>
    <property type="evidence" value="ECO:0007669"/>
    <property type="project" value="TreeGrafter"/>
</dbReference>
<dbReference type="GO" id="GO:0140359">
    <property type="term" value="F:ABC-type transporter activity"/>
    <property type="evidence" value="ECO:0007669"/>
    <property type="project" value="InterPro"/>
</dbReference>
<evidence type="ECO:0000256" key="5">
    <source>
        <dbReference type="ARBA" id="ARBA00022741"/>
    </source>
</evidence>
<evidence type="ECO:0000256" key="3">
    <source>
        <dbReference type="ARBA" id="ARBA00022475"/>
    </source>
</evidence>
<feature type="domain" description="ABC transporter" evidence="10">
    <location>
        <begin position="333"/>
        <end position="567"/>
    </location>
</feature>
<dbReference type="InterPro" id="IPR039421">
    <property type="entry name" value="Type_1_exporter"/>
</dbReference>
<keyword evidence="7 9" id="KW-1133">Transmembrane helix</keyword>
<dbReference type="Proteomes" id="UP000198324">
    <property type="component" value="Unassembled WGS sequence"/>
</dbReference>
<evidence type="ECO:0000256" key="9">
    <source>
        <dbReference type="SAM" id="Phobius"/>
    </source>
</evidence>
<evidence type="ECO:0000256" key="6">
    <source>
        <dbReference type="ARBA" id="ARBA00022840"/>
    </source>
</evidence>
<dbReference type="Gene3D" id="3.40.50.300">
    <property type="entry name" value="P-loop containing nucleotide triphosphate hydrolases"/>
    <property type="match status" value="1"/>
</dbReference>
<evidence type="ECO:0000259" key="11">
    <source>
        <dbReference type="PROSITE" id="PS50929"/>
    </source>
</evidence>
<reference evidence="12 13" key="1">
    <citation type="submission" date="2017-06" db="EMBL/GenBank/DDBJ databases">
        <authorList>
            <person name="Kim H.J."/>
            <person name="Triplett B.A."/>
        </authorList>
    </citation>
    <scope>NUCLEOTIDE SEQUENCE [LARGE SCALE GENOMIC DNA]</scope>
    <source>
        <strain evidence="12 13">DSM 13116</strain>
    </source>
</reference>
<keyword evidence="3" id="KW-1003">Cell membrane</keyword>
<dbReference type="Pfam" id="PF00005">
    <property type="entry name" value="ABC_tran"/>
    <property type="match status" value="1"/>
</dbReference>
<dbReference type="FunFam" id="3.40.50.300:FF:000221">
    <property type="entry name" value="Multidrug ABC transporter ATP-binding protein"/>
    <property type="match status" value="1"/>
</dbReference>
<feature type="transmembrane region" description="Helical" evidence="9">
    <location>
        <begin position="20"/>
        <end position="45"/>
    </location>
</feature>
<dbReference type="CDD" id="cd07346">
    <property type="entry name" value="ABC_6TM_exporters"/>
    <property type="match status" value="1"/>
</dbReference>
<evidence type="ECO:0000256" key="8">
    <source>
        <dbReference type="ARBA" id="ARBA00023136"/>
    </source>
</evidence>
<feature type="transmembrane region" description="Helical" evidence="9">
    <location>
        <begin position="134"/>
        <end position="154"/>
    </location>
</feature>
<dbReference type="PROSITE" id="PS50893">
    <property type="entry name" value="ABC_TRANSPORTER_2"/>
    <property type="match status" value="1"/>
</dbReference>
<dbReference type="RefSeq" id="WP_089274858.1">
    <property type="nucleotide sequence ID" value="NZ_FZOC01000005.1"/>
</dbReference>
<accession>A0A239BM87</accession>
<comment type="subcellular location">
    <subcellularLocation>
        <location evidence="1">Cell membrane</location>
        <topology evidence="1">Multi-pass membrane protein</topology>
    </subcellularLocation>
</comment>
<organism evidence="12 13">
    <name type="scientific">Humidesulfovibrio mexicanus</name>
    <dbReference type="NCBI Taxonomy" id="147047"/>
    <lineage>
        <taxon>Bacteria</taxon>
        <taxon>Pseudomonadati</taxon>
        <taxon>Thermodesulfobacteriota</taxon>
        <taxon>Desulfovibrionia</taxon>
        <taxon>Desulfovibrionales</taxon>
        <taxon>Desulfovibrionaceae</taxon>
        <taxon>Humidesulfovibrio</taxon>
    </lineage>
</organism>
<proteinExistence type="predicted"/>
<feature type="transmembrane region" description="Helical" evidence="9">
    <location>
        <begin position="57"/>
        <end position="75"/>
    </location>
</feature>
<keyword evidence="8 9" id="KW-0472">Membrane</keyword>
<evidence type="ECO:0000313" key="12">
    <source>
        <dbReference type="EMBL" id="SNS08511.1"/>
    </source>
</evidence>
<name>A0A239BM87_9BACT</name>
<gene>
    <name evidence="12" type="ORF">SAMN04488503_2657</name>
</gene>
<dbReference type="PANTHER" id="PTHR24221">
    <property type="entry name" value="ATP-BINDING CASSETTE SUB-FAMILY B"/>
    <property type="match status" value="1"/>
</dbReference>
<dbReference type="InterPro" id="IPR027417">
    <property type="entry name" value="P-loop_NTPase"/>
</dbReference>
<evidence type="ECO:0000313" key="13">
    <source>
        <dbReference type="Proteomes" id="UP000198324"/>
    </source>
</evidence>
<keyword evidence="4 9" id="KW-0812">Transmembrane</keyword>
<keyword evidence="5" id="KW-0547">Nucleotide-binding</keyword>
<evidence type="ECO:0000256" key="7">
    <source>
        <dbReference type="ARBA" id="ARBA00022989"/>
    </source>
</evidence>
<dbReference type="InterPro" id="IPR003439">
    <property type="entry name" value="ABC_transporter-like_ATP-bd"/>
</dbReference>
<dbReference type="GO" id="GO:0005886">
    <property type="term" value="C:plasma membrane"/>
    <property type="evidence" value="ECO:0007669"/>
    <property type="project" value="UniProtKB-SubCell"/>
</dbReference>
<dbReference type="OrthoDB" id="9760168at2"/>
<dbReference type="InterPro" id="IPR003593">
    <property type="entry name" value="AAA+_ATPase"/>
</dbReference>
<feature type="transmembrane region" description="Helical" evidence="9">
    <location>
        <begin position="236"/>
        <end position="257"/>
    </location>
</feature>
<dbReference type="AlphaFoldDB" id="A0A239BM87"/>
<evidence type="ECO:0000259" key="10">
    <source>
        <dbReference type="PROSITE" id="PS50893"/>
    </source>
</evidence>
<feature type="transmembrane region" description="Helical" evidence="9">
    <location>
        <begin position="160"/>
        <end position="177"/>
    </location>
</feature>
<keyword evidence="13" id="KW-1185">Reference proteome</keyword>
<dbReference type="InterPro" id="IPR036640">
    <property type="entry name" value="ABC1_TM_sf"/>
</dbReference>
<dbReference type="GO" id="GO:0005524">
    <property type="term" value="F:ATP binding"/>
    <property type="evidence" value="ECO:0007669"/>
    <property type="project" value="UniProtKB-KW"/>
</dbReference>
<dbReference type="SUPFAM" id="SSF90123">
    <property type="entry name" value="ABC transporter transmembrane region"/>
    <property type="match status" value="1"/>
</dbReference>
<evidence type="ECO:0000256" key="4">
    <source>
        <dbReference type="ARBA" id="ARBA00022692"/>
    </source>
</evidence>